<evidence type="ECO:0000313" key="8">
    <source>
        <dbReference type="Proteomes" id="UP000297595"/>
    </source>
</evidence>
<evidence type="ECO:0000256" key="1">
    <source>
        <dbReference type="ARBA" id="ARBA00001933"/>
    </source>
</evidence>
<dbReference type="InterPro" id="IPR015424">
    <property type="entry name" value="PyrdxlP-dep_Trfase"/>
</dbReference>
<dbReference type="GO" id="GO:0019752">
    <property type="term" value="P:carboxylic acid metabolic process"/>
    <property type="evidence" value="ECO:0007669"/>
    <property type="project" value="InterPro"/>
</dbReference>
<dbReference type="Gene3D" id="3.40.640.10">
    <property type="entry name" value="Type I PLP-dependent aspartate aminotransferase-like (Major domain)"/>
    <property type="match status" value="1"/>
</dbReference>
<dbReference type="Proteomes" id="UP000297595">
    <property type="component" value="Unassembled WGS sequence"/>
</dbReference>
<name>A0A7C8JVV6_ORBOL</name>
<dbReference type="OrthoDB" id="2161780at2759"/>
<dbReference type="Pfam" id="PF00282">
    <property type="entry name" value="Pyridoxal_deC"/>
    <property type="match status" value="1"/>
</dbReference>
<feature type="modified residue" description="N6-(pyridoxal phosphate)lysine" evidence="5">
    <location>
        <position position="331"/>
    </location>
</feature>
<dbReference type="InterPro" id="IPR015421">
    <property type="entry name" value="PyrdxlP-dep_Trfase_major"/>
</dbReference>
<dbReference type="AlphaFoldDB" id="A0A7C8JVV6"/>
<keyword evidence="4 6" id="KW-0456">Lyase</keyword>
<evidence type="ECO:0000313" key="7">
    <source>
        <dbReference type="EMBL" id="TGJ74013.1"/>
    </source>
</evidence>
<dbReference type="InterPro" id="IPR021115">
    <property type="entry name" value="Pyridoxal-P_BS"/>
</dbReference>
<comment type="similarity">
    <text evidence="2 6">Belongs to the group II decarboxylase family.</text>
</comment>
<dbReference type="GO" id="GO:0016831">
    <property type="term" value="F:carboxy-lyase activity"/>
    <property type="evidence" value="ECO:0007669"/>
    <property type="project" value="InterPro"/>
</dbReference>
<dbReference type="InterPro" id="IPR015422">
    <property type="entry name" value="PyrdxlP-dep_Trfase_small"/>
</dbReference>
<evidence type="ECO:0000256" key="3">
    <source>
        <dbReference type="ARBA" id="ARBA00022898"/>
    </source>
</evidence>
<comment type="caution">
    <text evidence="7">The sequence shown here is derived from an EMBL/GenBank/DDBJ whole genome shotgun (WGS) entry which is preliminary data.</text>
</comment>
<dbReference type="SUPFAM" id="SSF53383">
    <property type="entry name" value="PLP-dependent transferases"/>
    <property type="match status" value="1"/>
</dbReference>
<keyword evidence="3 5" id="KW-0663">Pyridoxal phosphate</keyword>
<protein>
    <submittedName>
        <fullName evidence="7">Uncharacterized protein</fullName>
    </submittedName>
</protein>
<dbReference type="InterPro" id="IPR002129">
    <property type="entry name" value="PyrdxlP-dep_de-COase"/>
</dbReference>
<dbReference type="InterPro" id="IPR010977">
    <property type="entry name" value="Aromatic_deC"/>
</dbReference>
<comment type="cofactor">
    <cofactor evidence="1 5 6">
        <name>pyridoxal 5'-phosphate</name>
        <dbReference type="ChEBI" id="CHEBI:597326"/>
    </cofactor>
</comment>
<dbReference type="PANTHER" id="PTHR11999:SF165">
    <property type="entry name" value="DECARBOXYLASE, PUTATIVE (AFU_ORTHOLOGUE AFUA_2G04980)-RELATED"/>
    <property type="match status" value="1"/>
</dbReference>
<proteinExistence type="inferred from homology"/>
<evidence type="ECO:0000256" key="4">
    <source>
        <dbReference type="ARBA" id="ARBA00023239"/>
    </source>
</evidence>
<gene>
    <name evidence="7" type="ORF">EYR41_001067</name>
</gene>
<reference evidence="7 8" key="1">
    <citation type="submission" date="2019-03" db="EMBL/GenBank/DDBJ databases">
        <title>Nematode-trapping fungi genome.</title>
        <authorList>
            <person name="Vidal-Diez De Ulzurrun G."/>
        </authorList>
    </citation>
    <scope>NUCLEOTIDE SEQUENCE [LARGE SCALE GENOMIC DNA]</scope>
    <source>
        <strain evidence="7 8">TWF154</strain>
    </source>
</reference>
<evidence type="ECO:0000256" key="6">
    <source>
        <dbReference type="RuleBase" id="RU000382"/>
    </source>
</evidence>
<dbReference type="PROSITE" id="PS00392">
    <property type="entry name" value="DDC_GAD_HDC_YDC"/>
    <property type="match status" value="1"/>
</dbReference>
<accession>A0A7C8JVV6</accession>
<evidence type="ECO:0000256" key="2">
    <source>
        <dbReference type="ARBA" id="ARBA00009533"/>
    </source>
</evidence>
<dbReference type="GO" id="GO:0030170">
    <property type="term" value="F:pyridoxal phosphate binding"/>
    <property type="evidence" value="ECO:0007669"/>
    <property type="project" value="InterPro"/>
</dbReference>
<sequence>MPNPFSVSEAQFSDLLTQIHDIITKYYISNPPKEIRPSKDVLQTTIQAEPPTALQKEPLGTYVTIQNLLNDLLPGIFVQSSPHFYGFVTGGALPPALLADFLVTMLDLDVMVHLPKDSIHTTIERHTIYLLCDLFQLPRSFAPGSTITTGATGSNIVGLACGREWLFSRDDPSCSIAKIGYLQAAIKSDVHNGIKMVVSKPHSSIAKAASILGLGSENLINLPASEAEPWNMDFERLESLLAKQQEDKVRYIVVGQLGEVNTGRFMNNVPRLRELCTKYGAWLHVDAAFGLPVRCVNVYDEETEGLADWNRIYNWCSGVELADSITSDGHKLVNVPYDAGLFFSRHPDVLQRVFENPGAAYLATSGVDIVAPCNINIENSRRFRALPIYAALKALGKSGYSALIRRLIVHAKMIARIIKDELYQYYELIFPNIDDLFMVVLFRAKDDTLNEVLAEQINSTGKIWVSGTSWGGSKAVRIAAANWRVNLEEEGFGGVAIVRDVLKEVASFNSS</sequence>
<dbReference type="Gene3D" id="3.90.1150.10">
    <property type="entry name" value="Aspartate Aminotransferase, domain 1"/>
    <property type="match status" value="1"/>
</dbReference>
<dbReference type="EMBL" id="SOZJ01000001">
    <property type="protein sequence ID" value="TGJ74013.1"/>
    <property type="molecule type" value="Genomic_DNA"/>
</dbReference>
<evidence type="ECO:0000256" key="5">
    <source>
        <dbReference type="PIRSR" id="PIRSR602129-50"/>
    </source>
</evidence>
<organism evidence="7 8">
    <name type="scientific">Orbilia oligospora</name>
    <name type="common">Nematode-trapping fungus</name>
    <name type="synonym">Arthrobotrys oligospora</name>
    <dbReference type="NCBI Taxonomy" id="2813651"/>
    <lineage>
        <taxon>Eukaryota</taxon>
        <taxon>Fungi</taxon>
        <taxon>Dikarya</taxon>
        <taxon>Ascomycota</taxon>
        <taxon>Pezizomycotina</taxon>
        <taxon>Orbiliomycetes</taxon>
        <taxon>Orbiliales</taxon>
        <taxon>Orbiliaceae</taxon>
        <taxon>Orbilia</taxon>
    </lineage>
</organism>
<dbReference type="PANTHER" id="PTHR11999">
    <property type="entry name" value="GROUP II PYRIDOXAL-5-PHOSPHATE DECARBOXYLASE"/>
    <property type="match status" value="1"/>
</dbReference>
<dbReference type="GO" id="GO:0005737">
    <property type="term" value="C:cytoplasm"/>
    <property type="evidence" value="ECO:0007669"/>
    <property type="project" value="TreeGrafter"/>
</dbReference>